<dbReference type="Gene3D" id="2.40.10.120">
    <property type="match status" value="1"/>
</dbReference>
<gene>
    <name evidence="5" type="primary">degP1_2</name>
    <name evidence="5" type="ORF">Pla133_35780</name>
</gene>
<dbReference type="InterPro" id="IPR036034">
    <property type="entry name" value="PDZ_sf"/>
</dbReference>
<dbReference type="InterPro" id="IPR009003">
    <property type="entry name" value="Peptidase_S1_PA"/>
</dbReference>
<dbReference type="Pfam" id="PF13180">
    <property type="entry name" value="PDZ_2"/>
    <property type="match status" value="1"/>
</dbReference>
<comment type="similarity">
    <text evidence="1">Belongs to the peptidase S1C family.</text>
</comment>
<dbReference type="AlphaFoldDB" id="A0A518BNC3"/>
<dbReference type="Gene3D" id="2.30.42.10">
    <property type="match status" value="1"/>
</dbReference>
<dbReference type="PRINTS" id="PR00834">
    <property type="entry name" value="PROTEASES2C"/>
</dbReference>
<proteinExistence type="inferred from homology"/>
<dbReference type="Pfam" id="PF13365">
    <property type="entry name" value="Trypsin_2"/>
    <property type="match status" value="1"/>
</dbReference>
<dbReference type="SUPFAM" id="SSF50494">
    <property type="entry name" value="Trypsin-like serine proteases"/>
    <property type="match status" value="1"/>
</dbReference>
<dbReference type="KEGG" id="pbap:Pla133_35780"/>
<evidence type="ECO:0000256" key="1">
    <source>
        <dbReference type="ARBA" id="ARBA00010541"/>
    </source>
</evidence>
<dbReference type="InterPro" id="IPR001940">
    <property type="entry name" value="Peptidase_S1C"/>
</dbReference>
<dbReference type="PANTHER" id="PTHR22939">
    <property type="entry name" value="SERINE PROTEASE FAMILY S1C HTRA-RELATED"/>
    <property type="match status" value="1"/>
</dbReference>
<protein>
    <submittedName>
        <fullName evidence="5">Putative periplasmic serine endoprotease DegP-like</fullName>
        <ecNumber evidence="5">3.4.21.107</ecNumber>
    </submittedName>
</protein>
<feature type="domain" description="PDZ" evidence="4">
    <location>
        <begin position="240"/>
        <end position="331"/>
    </location>
</feature>
<accession>A0A518BNC3</accession>
<sequence>MIDRRTQTLGTAGVVAAALAGFLTLKPAPAPELDPVAIAGALSMATQVASEHAGPAVVGVRRYESGRWGNRQTQRGSGVIVRAEGVVVTNAHVIRDADEVRVALQDGSEVVAEVLGIDDDTDLAILRIPGDNFPFADLELERDPVVGEWVLAMGDPYGLDLTVTMGIVSGTQRGDLDIARYEDFIQTDAAINPGNSGGPLVDLNGKVIGINTAMGTPREGSTGIGYATPASFVNVVVESILSEGRVRRGRLGVNLSVLSDSWGERLGYHGTSRVVVSNALVGGPAAAAGLERSDVIESIGGKPMKTRQQANNAIGLRRPGEELELVVWRAGERLTLVATLEDQEAR</sequence>
<reference evidence="5 6" key="1">
    <citation type="submission" date="2019-02" db="EMBL/GenBank/DDBJ databases">
        <title>Deep-cultivation of Planctomycetes and their phenomic and genomic characterization uncovers novel biology.</title>
        <authorList>
            <person name="Wiegand S."/>
            <person name="Jogler M."/>
            <person name="Boedeker C."/>
            <person name="Pinto D."/>
            <person name="Vollmers J."/>
            <person name="Rivas-Marin E."/>
            <person name="Kohn T."/>
            <person name="Peeters S.H."/>
            <person name="Heuer A."/>
            <person name="Rast P."/>
            <person name="Oberbeckmann S."/>
            <person name="Bunk B."/>
            <person name="Jeske O."/>
            <person name="Meyerdierks A."/>
            <person name="Storesund J.E."/>
            <person name="Kallscheuer N."/>
            <person name="Luecker S."/>
            <person name="Lage O.M."/>
            <person name="Pohl T."/>
            <person name="Merkel B.J."/>
            <person name="Hornburger P."/>
            <person name="Mueller R.-W."/>
            <person name="Bruemmer F."/>
            <person name="Labrenz M."/>
            <person name="Spormann A.M."/>
            <person name="Op den Camp H."/>
            <person name="Overmann J."/>
            <person name="Amann R."/>
            <person name="Jetten M.S.M."/>
            <person name="Mascher T."/>
            <person name="Medema M.H."/>
            <person name="Devos D.P."/>
            <person name="Kaster A.-K."/>
            <person name="Ovreas L."/>
            <person name="Rohde M."/>
            <person name="Galperin M.Y."/>
            <person name="Jogler C."/>
        </authorList>
    </citation>
    <scope>NUCLEOTIDE SEQUENCE [LARGE SCALE GENOMIC DNA]</scope>
    <source>
        <strain evidence="5 6">Pla133</strain>
    </source>
</reference>
<keyword evidence="3 5" id="KW-0378">Hydrolase</keyword>
<evidence type="ECO:0000259" key="4">
    <source>
        <dbReference type="PROSITE" id="PS50106"/>
    </source>
</evidence>
<keyword evidence="2 5" id="KW-0645">Protease</keyword>
<dbReference type="InterPro" id="IPR001478">
    <property type="entry name" value="PDZ"/>
</dbReference>
<dbReference type="EC" id="3.4.21.107" evidence="5"/>
<organism evidence="5 6">
    <name type="scientific">Engelhardtia mirabilis</name>
    <dbReference type="NCBI Taxonomy" id="2528011"/>
    <lineage>
        <taxon>Bacteria</taxon>
        <taxon>Pseudomonadati</taxon>
        <taxon>Planctomycetota</taxon>
        <taxon>Planctomycetia</taxon>
        <taxon>Planctomycetia incertae sedis</taxon>
        <taxon>Engelhardtia</taxon>
    </lineage>
</organism>
<dbReference type="Proteomes" id="UP000316921">
    <property type="component" value="Chromosome"/>
</dbReference>
<dbReference type="RefSeq" id="WP_145067533.1">
    <property type="nucleotide sequence ID" value="NZ_CP036287.1"/>
</dbReference>
<evidence type="ECO:0000313" key="6">
    <source>
        <dbReference type="Proteomes" id="UP000316921"/>
    </source>
</evidence>
<dbReference type="PANTHER" id="PTHR22939:SF129">
    <property type="entry name" value="SERINE PROTEASE HTRA2, MITOCHONDRIAL"/>
    <property type="match status" value="1"/>
</dbReference>
<name>A0A518BNC3_9BACT</name>
<dbReference type="SUPFAM" id="SSF50156">
    <property type="entry name" value="PDZ domain-like"/>
    <property type="match status" value="1"/>
</dbReference>
<dbReference type="GO" id="GO:0004252">
    <property type="term" value="F:serine-type endopeptidase activity"/>
    <property type="evidence" value="ECO:0007669"/>
    <property type="project" value="InterPro"/>
</dbReference>
<dbReference type="SMART" id="SM00228">
    <property type="entry name" value="PDZ"/>
    <property type="match status" value="1"/>
</dbReference>
<dbReference type="PROSITE" id="PS50106">
    <property type="entry name" value="PDZ"/>
    <property type="match status" value="1"/>
</dbReference>
<dbReference type="GO" id="GO:0006508">
    <property type="term" value="P:proteolysis"/>
    <property type="evidence" value="ECO:0007669"/>
    <property type="project" value="UniProtKB-KW"/>
</dbReference>
<evidence type="ECO:0000313" key="5">
    <source>
        <dbReference type="EMBL" id="QDU68480.1"/>
    </source>
</evidence>
<evidence type="ECO:0000256" key="2">
    <source>
        <dbReference type="ARBA" id="ARBA00022670"/>
    </source>
</evidence>
<keyword evidence="6" id="KW-1185">Reference proteome</keyword>
<dbReference type="EMBL" id="CP036287">
    <property type="protein sequence ID" value="QDU68480.1"/>
    <property type="molecule type" value="Genomic_DNA"/>
</dbReference>
<evidence type="ECO:0000256" key="3">
    <source>
        <dbReference type="ARBA" id="ARBA00022801"/>
    </source>
</evidence>